<evidence type="ECO:0000256" key="2">
    <source>
        <dbReference type="ARBA" id="ARBA00022553"/>
    </source>
</evidence>
<dbReference type="Pfam" id="PF23114">
    <property type="entry name" value="NAD-bd_HRPKS_sdrA"/>
    <property type="match status" value="1"/>
</dbReference>
<dbReference type="InterPro" id="IPR032821">
    <property type="entry name" value="PKS_assoc"/>
</dbReference>
<dbReference type="Pfam" id="PF08659">
    <property type="entry name" value="KR"/>
    <property type="match status" value="1"/>
</dbReference>
<organism evidence="10 11">
    <name type="scientific">Penicillium salamii</name>
    <dbReference type="NCBI Taxonomy" id="1612424"/>
    <lineage>
        <taxon>Eukaryota</taxon>
        <taxon>Fungi</taxon>
        <taxon>Dikarya</taxon>
        <taxon>Ascomycota</taxon>
        <taxon>Pezizomycotina</taxon>
        <taxon>Eurotiomycetes</taxon>
        <taxon>Eurotiomycetidae</taxon>
        <taxon>Eurotiales</taxon>
        <taxon>Aspergillaceae</taxon>
        <taxon>Penicillium</taxon>
    </lineage>
</organism>
<dbReference type="CDD" id="cd00833">
    <property type="entry name" value="PKS"/>
    <property type="match status" value="1"/>
</dbReference>
<evidence type="ECO:0000256" key="7">
    <source>
        <dbReference type="SAM" id="MobiDB-lite"/>
    </source>
</evidence>
<evidence type="ECO:0000256" key="6">
    <source>
        <dbReference type="PROSITE-ProRule" id="PRU01363"/>
    </source>
</evidence>
<dbReference type="InterPro" id="IPR029063">
    <property type="entry name" value="SAM-dependent_MTases_sf"/>
</dbReference>
<dbReference type="GO" id="GO:0044550">
    <property type="term" value="P:secondary metabolite biosynthetic process"/>
    <property type="evidence" value="ECO:0007669"/>
    <property type="project" value="UniProtKB-ARBA"/>
</dbReference>
<dbReference type="InterPro" id="IPR042104">
    <property type="entry name" value="PKS_dehydratase_sf"/>
</dbReference>
<keyword evidence="4" id="KW-0808">Transferase</keyword>
<evidence type="ECO:0000313" key="10">
    <source>
        <dbReference type="EMBL" id="CAG8235466.1"/>
    </source>
</evidence>
<name>A0A9W4I3A6_9EURO</name>
<accession>A0A9W4I3A6</accession>
<dbReference type="SUPFAM" id="SSF47336">
    <property type="entry name" value="ACP-like"/>
    <property type="match status" value="1"/>
</dbReference>
<dbReference type="InterPro" id="IPR049900">
    <property type="entry name" value="PKS_mFAS_DH"/>
</dbReference>
<keyword evidence="3" id="KW-0489">Methyltransferase</keyword>
<dbReference type="SUPFAM" id="SSF50129">
    <property type="entry name" value="GroES-like"/>
    <property type="match status" value="1"/>
</dbReference>
<dbReference type="InterPro" id="IPR020843">
    <property type="entry name" value="ER"/>
</dbReference>
<dbReference type="InterPro" id="IPR013968">
    <property type="entry name" value="PKS_KR"/>
</dbReference>
<dbReference type="InterPro" id="IPR049552">
    <property type="entry name" value="PKS_DH_N"/>
</dbReference>
<dbReference type="SMART" id="SM00826">
    <property type="entry name" value="PKS_DH"/>
    <property type="match status" value="1"/>
</dbReference>
<dbReference type="InterPro" id="IPR020807">
    <property type="entry name" value="PKS_DH"/>
</dbReference>
<sequence>MNDSTSSTGSQFPVIISPNLQTPPTDNVEYDKPRPLCQEVVCNGDATAMSDDIGIASSPSDPLIAITGMAMRLPGGIGTAEEFWNLLIDRKDGHGEVPSSRYNISAYQSQSKPHAVRAESGYFLHDDIARFDTGFFDVRPRLAASLDPQQRLLAEVVWECLENAGEANIAGKRIGCFVGVFGNDWQELALRDQQDFDRNLVGCTHDFVLANQISQLFDLMGPSLTIRTACSSSMTALHMACEAIKAGECDSAVVAGTNLILTPTTSTTMSDYKALSPSGICKTFDADADGYGRGEAINAVFIKNLDDALQRSDPVRAVIRATAINSDGKVAMTGEPRAEGQEQVIRSAYRKAGIDDFSETGFFECHGTGTQKGDVIETSVVASVFTDGIIMGSVKPNLGHSEGASGLTSLIKAVLSLEHRMIPPNIHFHHPNPKILFETSKLRVPIEPIAWPVDKSERVSINCFGVGGSNAHAILESARSFTETKPETNYSRRSGQHQLFAISAKSEESLSRRKTQILQYLESHPESMPDLAHTLGQRREFLRNRGFMITDGTSVTHGGTRNLFQAPKIEAVTLLFSGQGAQWSGMGRGLIKHSESFRSDMRKMDSVLQSLKDAPRWRIEDVLSQPDCPDLDDAQVAQPLCTALQIGLVNMIRDWGIQPESVAGHSSGEIAAAYAAGAISMDVAIMLSYYRGQVTKMQTSPGMMASVSLGKLDVDPYLAKGVVVACENSPRSVTLSGIRDVLCQILDRISSDHPDVICKSLPLNVAYHSELITEAATQYLQLIEPHVSSNASMIPMFSCISGKQISSPADLDAAYWRRTMDSPVNFNESISKLIEDSDRTRLFVEVGPQSVLLSPIKQIHEASKAQSKMVYVPTLMKDQNSMECALRTAGELYLHGVTLDMTAINGNGKVLTDLPPYPWQHEKRLWYESRIARNWRTSKFAHNELLGHRSPESSDLEPFWRNRLQLKCVPWLLDHKVNSDIVYPCVGYISMIGEAIRQMTGSKCFAIKRLFISAPMVLYENVTTEIITNLRPARLTDSVKSSWYDFTVSAYDGTQWSTHCNGQVRGENEDNLCALNSSSQAFVRQVDTDVWYETTRKAGLDFGPSFRKLTAITADPIGYYASATVTQNEPKEQTDRDGIDPVVIDQGLQLLGIAACNGLSRRMSKLGVPMSIDYLYISDAHKITESETGIALRAEFPACENGTLKTSLGGCVSGNLDENLSFNLKGVKFFPLRQPRVSTEIPLATRLEWKPDIDFLPAKAYLFKSMPPNPSMALLTKLSVIAVIELFDQMGLRPSSFSSVTEYRDWTTSNLGRLHDILQSYFPDAFDLNQDPTSLQSMLIKDVSAVVESTEPWAQPVRDYVTRILDAIDDQVPISDLLMDNGGFRSLWDFAAINVNYAQMLRLLGHSNPSLAVLEVNPSTCGTTSAALVILQSVDGVRLYSKYTMASDSTDIRTEALDRFGETEGFSSVALSPKVAIGAHDFASKSYDLIILPHDLPSFYEVKPFLAEMKTLLAPGGRILIRQLNPPVPFIDFMMSMIPAPLSIPSELQLQNPFSPGFWTMELNEAGFLPPEFSSFDLNIYPWTLEHAIISKAPHPEAEKHNIFLLGPAQSHPWIETVRHHLIERGYNVVDATLEELPSGEGDIISVLDIPTPTLSNFSQENHDAVIRLCLQGRRTIWATKASQMRCDNPSFGLINGFARTIRQETMSEFGTIEIDNFDQHAAGALVQVYEKFCRQSLAPSWAPECEFALLDKVVHIGRFHWAPLENLSPPVPQDCHIALEAGAPGIGNLLTWKEQPDLSLSEHDVEVDMSHVAINFRDIMVAMGIIDGEHGLGLEGSGIIHRIGSAITHLRPGQRVSILGTRLLATRVVVSSEACFPLPDEMSLEDAATIRVAYQTAIYSLLTVGQLELGQSVLIHSACGAVGQAAIHIAQTKKAKIYATVGTERKVQYLQETFDIPRENIFDSRNASFVDGIRAATGGQGVDIVLNSLSESLLHASWSCVARFGKMIELGKRDFMGHGMLDMETFGANRSFIGVDVLQLGLESPSRSRRLTELFARLYQRGKVKPIQPIKLFTLAEIPEALAYMQRGTHIGKILIRMTDDTTALSLSKKINIAPLTTFKPEAAYLLVGGLGGIGRAVSNWMVENGARHLIYLSRSGRSQSNNAFLEELQVQGCQPVIVNGSVSNIGDVERAIAASPKPISGVINLGMVQRPSALSESTYEDWSDVQDPKVKGSWNLHQAFSLAALDFFVVLSSITSLCGSIGQASYASANSYLDALIKYRRSLGLPGATLNLGGVGDIGCFAREPEWMTAANLWELNLLNEEQVIQSVEAAIRLSQTTYGLHGVAATGQVITGMSTTRTHTDPAARIPWRDARYRLYANIGETKKDVRQERIADKLKGFLQKAQQTPDLLKEPEGWNLIVEYMGLHMNEKAGTDAERAQFATVSIDSILLIETVGQLRRSLGLDLTLASLAGATTVGDLGRTILERFYEKLTTDKN</sequence>
<dbReference type="GO" id="GO:0006633">
    <property type="term" value="P:fatty acid biosynthetic process"/>
    <property type="evidence" value="ECO:0007669"/>
    <property type="project" value="TreeGrafter"/>
</dbReference>
<dbReference type="InterPro" id="IPR016035">
    <property type="entry name" value="Acyl_Trfase/lysoPLipase"/>
</dbReference>
<dbReference type="SMART" id="SM00829">
    <property type="entry name" value="PKS_ER"/>
    <property type="match status" value="1"/>
</dbReference>
<keyword evidence="1" id="KW-0596">Phosphopantetheine</keyword>
<dbReference type="SUPFAM" id="SSF53901">
    <property type="entry name" value="Thiolase-like"/>
    <property type="match status" value="1"/>
</dbReference>
<evidence type="ECO:0000256" key="3">
    <source>
        <dbReference type="ARBA" id="ARBA00022603"/>
    </source>
</evidence>
<dbReference type="SMART" id="SM00825">
    <property type="entry name" value="PKS_KS"/>
    <property type="match status" value="1"/>
</dbReference>
<dbReference type="GO" id="GO:1901336">
    <property type="term" value="P:lactone biosynthetic process"/>
    <property type="evidence" value="ECO:0007669"/>
    <property type="project" value="UniProtKB-ARBA"/>
</dbReference>
<dbReference type="GO" id="GO:0032259">
    <property type="term" value="P:methylation"/>
    <property type="evidence" value="ECO:0007669"/>
    <property type="project" value="UniProtKB-KW"/>
</dbReference>
<dbReference type="InterPro" id="IPR016039">
    <property type="entry name" value="Thiolase-like"/>
</dbReference>
<dbReference type="Proteomes" id="UP001152646">
    <property type="component" value="Unassembled WGS sequence"/>
</dbReference>
<dbReference type="InterPro" id="IPR013154">
    <property type="entry name" value="ADH-like_N"/>
</dbReference>
<dbReference type="InterPro" id="IPR011032">
    <property type="entry name" value="GroES-like_sf"/>
</dbReference>
<dbReference type="Pfam" id="PF14765">
    <property type="entry name" value="PS-DH"/>
    <property type="match status" value="1"/>
</dbReference>
<dbReference type="InterPro" id="IPR036291">
    <property type="entry name" value="NAD(P)-bd_dom_sf"/>
</dbReference>
<dbReference type="Pfam" id="PF16197">
    <property type="entry name" value="KAsynt_C_assoc"/>
    <property type="match status" value="1"/>
</dbReference>
<dbReference type="Pfam" id="PF00109">
    <property type="entry name" value="ketoacyl-synt"/>
    <property type="match status" value="1"/>
</dbReference>
<dbReference type="SUPFAM" id="SSF53335">
    <property type="entry name" value="S-adenosyl-L-methionine-dependent methyltransferases"/>
    <property type="match status" value="1"/>
</dbReference>
<dbReference type="InterPro" id="IPR056501">
    <property type="entry name" value="NAD-bd_HRPKS_sdrA"/>
</dbReference>
<evidence type="ECO:0000256" key="5">
    <source>
        <dbReference type="ARBA" id="ARBA00023268"/>
    </source>
</evidence>
<dbReference type="InterPro" id="IPR014030">
    <property type="entry name" value="Ketoacyl_synth_N"/>
</dbReference>
<gene>
    <name evidence="10" type="ORF">PSALAMII_LOCUS416</name>
</gene>
<dbReference type="InterPro" id="IPR014043">
    <property type="entry name" value="Acyl_transferase_dom"/>
</dbReference>
<dbReference type="EMBL" id="CAJVPA010000022">
    <property type="protein sequence ID" value="CAG8235466.1"/>
    <property type="molecule type" value="Genomic_DNA"/>
</dbReference>
<proteinExistence type="predicted"/>
<feature type="active site" description="Proton donor; for dehydratase activity" evidence="6">
    <location>
        <position position="1145"/>
    </location>
</feature>
<feature type="compositionally biased region" description="Polar residues" evidence="7">
    <location>
        <begin position="1"/>
        <end position="11"/>
    </location>
</feature>
<feature type="region of interest" description="Disordered" evidence="7">
    <location>
        <begin position="1"/>
        <end position="26"/>
    </location>
</feature>
<feature type="region of interest" description="C-terminal hotdog fold" evidence="6">
    <location>
        <begin position="1083"/>
        <end position="1238"/>
    </location>
</feature>
<dbReference type="InterPro" id="IPR014031">
    <property type="entry name" value="Ketoacyl_synth_C"/>
</dbReference>
<dbReference type="InterPro" id="IPR050091">
    <property type="entry name" value="PKS_NRPS_Biosynth_Enz"/>
</dbReference>
<dbReference type="Pfam" id="PF21089">
    <property type="entry name" value="PKS_DH_N"/>
    <property type="match status" value="1"/>
</dbReference>
<dbReference type="Pfam" id="PF08240">
    <property type="entry name" value="ADH_N"/>
    <property type="match status" value="1"/>
</dbReference>
<evidence type="ECO:0000259" key="8">
    <source>
        <dbReference type="PROSITE" id="PS52004"/>
    </source>
</evidence>
<dbReference type="GO" id="GO:0004312">
    <property type="term" value="F:fatty acid synthase activity"/>
    <property type="evidence" value="ECO:0007669"/>
    <property type="project" value="TreeGrafter"/>
</dbReference>
<evidence type="ECO:0000256" key="4">
    <source>
        <dbReference type="ARBA" id="ARBA00022679"/>
    </source>
</evidence>
<feature type="domain" description="PKS/mFAS DH" evidence="9">
    <location>
        <begin position="943"/>
        <end position="1238"/>
    </location>
</feature>
<dbReference type="Gene3D" id="3.40.47.10">
    <property type="match status" value="1"/>
</dbReference>
<dbReference type="InterPro" id="IPR049551">
    <property type="entry name" value="PKS_DH_C"/>
</dbReference>
<feature type="active site" description="Proton acceptor; for dehydratase activity" evidence="6">
    <location>
        <position position="975"/>
    </location>
</feature>
<comment type="caution">
    <text evidence="10">The sequence shown here is derived from an EMBL/GenBank/DDBJ whole genome shotgun (WGS) entry which is preliminary data.</text>
</comment>
<dbReference type="Gene3D" id="3.90.180.10">
    <property type="entry name" value="Medium-chain alcohol dehydrogenases, catalytic domain"/>
    <property type="match status" value="1"/>
</dbReference>
<dbReference type="InterPro" id="IPR057326">
    <property type="entry name" value="KR_dom"/>
</dbReference>
<dbReference type="OrthoDB" id="329835at2759"/>
<reference evidence="10" key="1">
    <citation type="submission" date="2021-07" db="EMBL/GenBank/DDBJ databases">
        <authorList>
            <person name="Branca A.L. A."/>
        </authorList>
    </citation>
    <scope>NUCLEOTIDE SEQUENCE</scope>
</reference>
<dbReference type="Pfam" id="PF00698">
    <property type="entry name" value="Acyl_transf_1"/>
    <property type="match status" value="1"/>
</dbReference>
<feature type="domain" description="Ketosynthase family 3 (KS3)" evidence="8">
    <location>
        <begin position="61"/>
        <end position="477"/>
    </location>
</feature>
<feature type="region of interest" description="N-terminal hotdog fold" evidence="6">
    <location>
        <begin position="943"/>
        <end position="1071"/>
    </location>
</feature>
<dbReference type="Pfam" id="PF02801">
    <property type="entry name" value="Ketoacyl-synt_C"/>
    <property type="match status" value="1"/>
</dbReference>
<dbReference type="PROSITE" id="PS52019">
    <property type="entry name" value="PKS_MFAS_DH"/>
    <property type="match status" value="1"/>
</dbReference>
<dbReference type="PROSITE" id="PS52004">
    <property type="entry name" value="KS3_2"/>
    <property type="match status" value="1"/>
</dbReference>
<protein>
    <submittedName>
        <fullName evidence="10">Uncharacterized protein</fullName>
    </submittedName>
</protein>
<dbReference type="GO" id="GO:0008168">
    <property type="term" value="F:methyltransferase activity"/>
    <property type="evidence" value="ECO:0007669"/>
    <property type="project" value="UniProtKB-KW"/>
</dbReference>
<dbReference type="SMART" id="SM00822">
    <property type="entry name" value="PKS_KR"/>
    <property type="match status" value="1"/>
</dbReference>
<dbReference type="Pfam" id="PF13602">
    <property type="entry name" value="ADH_zinc_N_2"/>
    <property type="match status" value="1"/>
</dbReference>
<dbReference type="PANTHER" id="PTHR43775">
    <property type="entry name" value="FATTY ACID SYNTHASE"/>
    <property type="match status" value="1"/>
</dbReference>
<evidence type="ECO:0000313" key="11">
    <source>
        <dbReference type="Proteomes" id="UP001152646"/>
    </source>
</evidence>
<dbReference type="Gene3D" id="3.40.50.150">
    <property type="entry name" value="Vaccinia Virus protein VP39"/>
    <property type="match status" value="1"/>
</dbReference>
<keyword evidence="5" id="KW-0511">Multifunctional enzyme</keyword>
<dbReference type="InterPro" id="IPR001227">
    <property type="entry name" value="Ac_transferase_dom_sf"/>
</dbReference>
<dbReference type="GO" id="GO:0016491">
    <property type="term" value="F:oxidoreductase activity"/>
    <property type="evidence" value="ECO:0007669"/>
    <property type="project" value="InterPro"/>
</dbReference>
<dbReference type="PANTHER" id="PTHR43775:SF49">
    <property type="entry name" value="SYNTHASE, PUTATIVE (JCVI)-RELATED"/>
    <property type="match status" value="1"/>
</dbReference>
<dbReference type="SUPFAM" id="SSF51735">
    <property type="entry name" value="NAD(P)-binding Rossmann-fold domains"/>
    <property type="match status" value="2"/>
</dbReference>
<dbReference type="Gene3D" id="3.10.129.110">
    <property type="entry name" value="Polyketide synthase dehydratase"/>
    <property type="match status" value="1"/>
</dbReference>
<dbReference type="SUPFAM" id="SSF52151">
    <property type="entry name" value="FabD/lysophospholipase-like"/>
    <property type="match status" value="1"/>
</dbReference>
<evidence type="ECO:0000256" key="1">
    <source>
        <dbReference type="ARBA" id="ARBA00022450"/>
    </source>
</evidence>
<dbReference type="Gene3D" id="3.40.50.720">
    <property type="entry name" value="NAD(P)-binding Rossmann-like Domain"/>
    <property type="match status" value="2"/>
</dbReference>
<dbReference type="Gene3D" id="3.40.366.10">
    <property type="entry name" value="Malonyl-Coenzyme A Acyl Carrier Protein, domain 2"/>
    <property type="match status" value="1"/>
</dbReference>
<dbReference type="SMART" id="SM00827">
    <property type="entry name" value="PKS_AT"/>
    <property type="match status" value="1"/>
</dbReference>
<keyword evidence="2" id="KW-0597">Phosphoprotein</keyword>
<dbReference type="InterPro" id="IPR036736">
    <property type="entry name" value="ACP-like_sf"/>
</dbReference>
<evidence type="ECO:0000259" key="9">
    <source>
        <dbReference type="PROSITE" id="PS52019"/>
    </source>
</evidence>
<dbReference type="InterPro" id="IPR020841">
    <property type="entry name" value="PKS_Beta-ketoAc_synthase_dom"/>
</dbReference>
<dbReference type="CDD" id="cd05195">
    <property type="entry name" value="enoyl_red"/>
    <property type="match status" value="1"/>
</dbReference>